<protein>
    <submittedName>
        <fullName evidence="2">Uncharacterized protein</fullName>
    </submittedName>
</protein>
<feature type="compositionally biased region" description="Basic and acidic residues" evidence="1">
    <location>
        <begin position="42"/>
        <end position="60"/>
    </location>
</feature>
<comment type="caution">
    <text evidence="2">The sequence shown here is derived from an EMBL/GenBank/DDBJ whole genome shotgun (WGS) entry which is preliminary data.</text>
</comment>
<feature type="region of interest" description="Disordered" evidence="1">
    <location>
        <begin position="35"/>
        <end position="66"/>
    </location>
</feature>
<proteinExistence type="predicted"/>
<evidence type="ECO:0000256" key="1">
    <source>
        <dbReference type="SAM" id="MobiDB-lite"/>
    </source>
</evidence>
<dbReference type="Proteomes" id="UP000823388">
    <property type="component" value="Chromosome 1K"/>
</dbReference>
<dbReference type="EMBL" id="CM029037">
    <property type="protein sequence ID" value="KAG2662571.1"/>
    <property type="molecule type" value="Genomic_DNA"/>
</dbReference>
<organism evidence="2 3">
    <name type="scientific">Panicum virgatum</name>
    <name type="common">Blackwell switchgrass</name>
    <dbReference type="NCBI Taxonomy" id="38727"/>
    <lineage>
        <taxon>Eukaryota</taxon>
        <taxon>Viridiplantae</taxon>
        <taxon>Streptophyta</taxon>
        <taxon>Embryophyta</taxon>
        <taxon>Tracheophyta</taxon>
        <taxon>Spermatophyta</taxon>
        <taxon>Magnoliopsida</taxon>
        <taxon>Liliopsida</taxon>
        <taxon>Poales</taxon>
        <taxon>Poaceae</taxon>
        <taxon>PACMAD clade</taxon>
        <taxon>Panicoideae</taxon>
        <taxon>Panicodae</taxon>
        <taxon>Paniceae</taxon>
        <taxon>Panicinae</taxon>
        <taxon>Panicum</taxon>
        <taxon>Panicum sect. Hiantes</taxon>
    </lineage>
</organism>
<name>A0A8T0XM89_PANVG</name>
<evidence type="ECO:0000313" key="2">
    <source>
        <dbReference type="EMBL" id="KAG2662571.1"/>
    </source>
</evidence>
<accession>A0A8T0XM89</accession>
<evidence type="ECO:0000313" key="3">
    <source>
        <dbReference type="Proteomes" id="UP000823388"/>
    </source>
</evidence>
<keyword evidence="3" id="KW-1185">Reference proteome</keyword>
<reference evidence="2" key="1">
    <citation type="submission" date="2020-05" db="EMBL/GenBank/DDBJ databases">
        <title>WGS assembly of Panicum virgatum.</title>
        <authorList>
            <person name="Lovell J.T."/>
            <person name="Jenkins J."/>
            <person name="Shu S."/>
            <person name="Juenger T.E."/>
            <person name="Schmutz J."/>
        </authorList>
    </citation>
    <scope>NUCLEOTIDE SEQUENCE</scope>
    <source>
        <strain evidence="2">AP13</strain>
    </source>
</reference>
<gene>
    <name evidence="2" type="ORF">PVAP13_1KG545550</name>
</gene>
<sequence length="117" mass="13368">MKLVLILSRRPYIIHCTRDRYISLLVVVADLRGLGLPPQSEQGKKEEKVNGQEEEKRKEVSEEEEEGLISTATMAVSWIRPHDQCSRSMHPSFPPSKEKLHVITYKATNGLTQRSII</sequence>
<dbReference type="AlphaFoldDB" id="A0A8T0XM89"/>